<dbReference type="InterPro" id="IPR020843">
    <property type="entry name" value="ER"/>
</dbReference>
<evidence type="ECO:0000256" key="1">
    <source>
        <dbReference type="ARBA" id="ARBA00023002"/>
    </source>
</evidence>
<dbReference type="Proteomes" id="UP000030651">
    <property type="component" value="Unassembled WGS sequence"/>
</dbReference>
<dbReference type="Gene3D" id="3.90.180.10">
    <property type="entry name" value="Medium-chain alcohol dehydrogenases, catalytic domain"/>
    <property type="match status" value="1"/>
</dbReference>
<dbReference type="PANTHER" id="PTHR43205">
    <property type="entry name" value="PROSTAGLANDIN REDUCTASE"/>
    <property type="match status" value="1"/>
</dbReference>
<dbReference type="GeneID" id="19279912"/>
<dbReference type="eggNOG" id="KOG1196">
    <property type="taxonomic scope" value="Eukaryota"/>
</dbReference>
<name>W3WHP8_PESFW</name>
<dbReference type="HOGENOM" id="CLU_026673_29_1_1"/>
<dbReference type="InParanoid" id="W3WHP8"/>
<dbReference type="InterPro" id="IPR045010">
    <property type="entry name" value="MDR_fam"/>
</dbReference>
<dbReference type="InterPro" id="IPR013149">
    <property type="entry name" value="ADH-like_C"/>
</dbReference>
<dbReference type="FunCoup" id="W3WHP8">
    <property type="interactions" value="402"/>
</dbReference>
<gene>
    <name evidence="5" type="ORF">PFICI_14899</name>
</gene>
<dbReference type="FunFam" id="3.40.50.720:FF:000121">
    <property type="entry name" value="Prostaglandin reductase 2"/>
    <property type="match status" value="1"/>
</dbReference>
<accession>W3WHP8</accession>
<evidence type="ECO:0000259" key="4">
    <source>
        <dbReference type="SMART" id="SM00829"/>
    </source>
</evidence>
<sequence length="349" mass="37818">MVQNKTLIFKKTPVGYPVAGEHLVVEDRGFDAEAPAPSGGITVEVLSASFDPYLRGRMREAHIESYMPAFEMNGPVVNNVAARVLKSENADFKAGDLVIAFVPIAEYVVIPEPAKVSVRKIHNPYNLEVDLFLGPLGMPGLTAWSGLYKIGKPKKGEVIFISSAAGAVGQVVGQIAKHEGLKVIGSVGSEEKLDFIINELGFDGGFNYKKESPSAGLKRLAPEGIDIYFENVGGEHLEAALDSIHKGGRIPTCGMIGDYNTPVEKRYGVKNMFQVVAKTLEMIGFLVGKPGYGDVYFQEHQEKMQKWLADGSFKPKLHVTQGIDNAAHGLIGIFKGENFGKAVVKVKDL</sequence>
<dbReference type="PANTHER" id="PTHR43205:SF7">
    <property type="entry name" value="PROSTAGLANDIN REDUCTASE 1"/>
    <property type="match status" value="1"/>
</dbReference>
<evidence type="ECO:0000313" key="6">
    <source>
        <dbReference type="Proteomes" id="UP000030651"/>
    </source>
</evidence>
<protein>
    <recommendedName>
        <fullName evidence="2">Dehydrogenase FUB6</fullName>
    </recommendedName>
    <alternativeName>
        <fullName evidence="3">Fusaric acid biosynthesis protein 6</fullName>
    </alternativeName>
</protein>
<dbReference type="AlphaFoldDB" id="W3WHP8"/>
<keyword evidence="1" id="KW-0560">Oxidoreductase</keyword>
<proteinExistence type="predicted"/>
<dbReference type="InterPro" id="IPR011032">
    <property type="entry name" value="GroES-like_sf"/>
</dbReference>
<dbReference type="Pfam" id="PF16884">
    <property type="entry name" value="ADH_N_2"/>
    <property type="match status" value="1"/>
</dbReference>
<dbReference type="OrthoDB" id="809632at2759"/>
<keyword evidence="6" id="KW-1185">Reference proteome</keyword>
<dbReference type="KEGG" id="pfy:PFICI_14899"/>
<evidence type="ECO:0000313" key="5">
    <source>
        <dbReference type="EMBL" id="ETS73294.1"/>
    </source>
</evidence>
<dbReference type="GO" id="GO:0016628">
    <property type="term" value="F:oxidoreductase activity, acting on the CH-CH group of donors, NAD or NADP as acceptor"/>
    <property type="evidence" value="ECO:0007669"/>
    <property type="project" value="InterPro"/>
</dbReference>
<dbReference type="Gene3D" id="3.40.50.720">
    <property type="entry name" value="NAD(P)-binding Rossmann-like Domain"/>
    <property type="match status" value="1"/>
</dbReference>
<feature type="domain" description="Enoyl reductase (ER)" evidence="4">
    <location>
        <begin position="20"/>
        <end position="344"/>
    </location>
</feature>
<dbReference type="InterPro" id="IPR036291">
    <property type="entry name" value="NAD(P)-bd_dom_sf"/>
</dbReference>
<evidence type="ECO:0000256" key="2">
    <source>
        <dbReference type="ARBA" id="ARBA00069006"/>
    </source>
</evidence>
<dbReference type="SUPFAM" id="SSF51735">
    <property type="entry name" value="NAD(P)-binding Rossmann-fold domains"/>
    <property type="match status" value="1"/>
</dbReference>
<dbReference type="OMA" id="WMSDIPQ"/>
<evidence type="ECO:0000256" key="3">
    <source>
        <dbReference type="ARBA" id="ARBA00083301"/>
    </source>
</evidence>
<dbReference type="SMART" id="SM00829">
    <property type="entry name" value="PKS_ER"/>
    <property type="match status" value="1"/>
</dbReference>
<dbReference type="RefSeq" id="XP_007841671.1">
    <property type="nucleotide sequence ID" value="XM_007843480.1"/>
</dbReference>
<dbReference type="Pfam" id="PF00107">
    <property type="entry name" value="ADH_zinc_N"/>
    <property type="match status" value="1"/>
</dbReference>
<dbReference type="InterPro" id="IPR041694">
    <property type="entry name" value="ADH_N_2"/>
</dbReference>
<organism evidence="5 6">
    <name type="scientific">Pestalotiopsis fici (strain W106-1 / CGMCC3.15140)</name>
    <dbReference type="NCBI Taxonomy" id="1229662"/>
    <lineage>
        <taxon>Eukaryota</taxon>
        <taxon>Fungi</taxon>
        <taxon>Dikarya</taxon>
        <taxon>Ascomycota</taxon>
        <taxon>Pezizomycotina</taxon>
        <taxon>Sordariomycetes</taxon>
        <taxon>Xylariomycetidae</taxon>
        <taxon>Amphisphaeriales</taxon>
        <taxon>Sporocadaceae</taxon>
        <taxon>Pestalotiopsis</taxon>
    </lineage>
</organism>
<dbReference type="CDD" id="cd05288">
    <property type="entry name" value="PGDH"/>
    <property type="match status" value="1"/>
</dbReference>
<reference evidence="6" key="1">
    <citation type="journal article" date="2015" name="BMC Genomics">
        <title>Genomic and transcriptomic analysis of the endophytic fungus Pestalotiopsis fici reveals its lifestyle and high potential for synthesis of natural products.</title>
        <authorList>
            <person name="Wang X."/>
            <person name="Zhang X."/>
            <person name="Liu L."/>
            <person name="Xiang M."/>
            <person name="Wang W."/>
            <person name="Sun X."/>
            <person name="Che Y."/>
            <person name="Guo L."/>
            <person name="Liu G."/>
            <person name="Guo L."/>
            <person name="Wang C."/>
            <person name="Yin W.B."/>
            <person name="Stadler M."/>
            <person name="Zhang X."/>
            <person name="Liu X."/>
        </authorList>
    </citation>
    <scope>NUCLEOTIDE SEQUENCE [LARGE SCALE GENOMIC DNA]</scope>
    <source>
        <strain evidence="6">W106-1 / CGMCC3.15140</strain>
    </source>
</reference>
<dbReference type="SUPFAM" id="SSF50129">
    <property type="entry name" value="GroES-like"/>
    <property type="match status" value="1"/>
</dbReference>
<dbReference type="EMBL" id="KI912122">
    <property type="protein sequence ID" value="ETS73294.1"/>
    <property type="molecule type" value="Genomic_DNA"/>
</dbReference>